<dbReference type="EMBL" id="JAZAVJ010000245">
    <property type="protein sequence ID" value="KAK7403454.1"/>
    <property type="molecule type" value="Genomic_DNA"/>
</dbReference>
<comment type="caution">
    <text evidence="2">The sequence shown here is derived from an EMBL/GenBank/DDBJ whole genome shotgun (WGS) entry which is preliminary data.</text>
</comment>
<keyword evidence="3" id="KW-1185">Reference proteome</keyword>
<sequence length="445" mass="48021">MKPTKSTLIALLAAFTNGIIARNVIGASCIDGPCADGSCCNGGWTDEKCGGGCTSGPCVESNWQDIDCAVAEDTESSGNVIWSDSQTNFVFEEALNSWLGASGIGLQRLYGEDGTGTSLTFTEYIIWNWYDQLSRSATAVSLDMSTFSDTFAPIPNEGLGLTLILDMVTLGYAAVAAPMWKSVFKKQDWFNNPDNFATVEGLTKDLISTGSTITKDVTKTGTKLSSQNTLDVRVGAMIETWHAAADSLNQHVFSGDPLGLNDNLDLLKNLIMDGKFAGSDLDLLSAEELDGQIKKAIYGQLIPYAWSVGSSEVYPLAPLTGASRTRAKRRASTLWGTFGSSTCVFEDPFTGYKCYDYQAPPDIDELDGTKWGGVTQDDIVVAAYNKHLRPEESDITSDEMISRLSESNMRAAGLVGFSVCSTEEAHNNWGRFAQGYGKSDNYPCN</sequence>
<evidence type="ECO:0000313" key="3">
    <source>
        <dbReference type="Proteomes" id="UP001498476"/>
    </source>
</evidence>
<dbReference type="Proteomes" id="UP001498476">
    <property type="component" value="Unassembled WGS sequence"/>
</dbReference>
<organism evidence="2 3">
    <name type="scientific">Neonectria punicea</name>
    <dbReference type="NCBI Taxonomy" id="979145"/>
    <lineage>
        <taxon>Eukaryota</taxon>
        <taxon>Fungi</taxon>
        <taxon>Dikarya</taxon>
        <taxon>Ascomycota</taxon>
        <taxon>Pezizomycotina</taxon>
        <taxon>Sordariomycetes</taxon>
        <taxon>Hypocreomycetidae</taxon>
        <taxon>Hypocreales</taxon>
        <taxon>Nectriaceae</taxon>
        <taxon>Neonectria</taxon>
    </lineage>
</organism>
<feature type="signal peptide" evidence="1">
    <location>
        <begin position="1"/>
        <end position="21"/>
    </location>
</feature>
<proteinExistence type="predicted"/>
<keyword evidence="1" id="KW-0732">Signal</keyword>
<reference evidence="2 3" key="1">
    <citation type="journal article" date="2025" name="Microbiol. Resour. Announc.">
        <title>Draft genome sequences for Neonectria magnoliae and Neonectria punicea, canker pathogens of Liriodendron tulipifera and Acer saccharum in West Virginia.</title>
        <authorList>
            <person name="Petronek H.M."/>
            <person name="Kasson M.T."/>
            <person name="Metheny A.M."/>
            <person name="Stauder C.M."/>
            <person name="Lovett B."/>
            <person name="Lynch S.C."/>
            <person name="Garnas J.R."/>
            <person name="Kasson L.R."/>
            <person name="Stajich J.E."/>
        </authorList>
    </citation>
    <scope>NUCLEOTIDE SEQUENCE [LARGE SCALE GENOMIC DNA]</scope>
    <source>
        <strain evidence="2 3">NRRL 64653</strain>
    </source>
</reference>
<feature type="chain" id="PRO_5046892100" description="Chitinase" evidence="1">
    <location>
        <begin position="22"/>
        <end position="445"/>
    </location>
</feature>
<evidence type="ECO:0000313" key="2">
    <source>
        <dbReference type="EMBL" id="KAK7403454.1"/>
    </source>
</evidence>
<protein>
    <recommendedName>
        <fullName evidence="4">Chitinase</fullName>
    </recommendedName>
</protein>
<name>A0ABR1GNN7_9HYPO</name>
<accession>A0ABR1GNN7</accession>
<gene>
    <name evidence="2" type="ORF">QQX98_010775</name>
</gene>
<evidence type="ECO:0008006" key="4">
    <source>
        <dbReference type="Google" id="ProtNLM"/>
    </source>
</evidence>
<evidence type="ECO:0000256" key="1">
    <source>
        <dbReference type="SAM" id="SignalP"/>
    </source>
</evidence>